<sequence length="223" mass="24801">MKIFRHTLAFCSLMVVPFMASATPSLPQPQDVKTAIERALDSIELVEPTSGNREERNQFLIQRSSIKSIRSSDVLSVPGCVIESEQSVSCIIEMDRGMGKIGYINVPLEYQSKRWEAPFMVKIFDKEVTMPAVPSPTLEQAQKAIIQSAENSDDEGAKLVQTGLLKLISIQPNCELDSYNGNIICKGQISKQATKQQKAEIIDVDRMHFHLKGSAWVYGRAPS</sequence>
<dbReference type="EMBL" id="CABEEZ010000133">
    <property type="protein sequence ID" value="VTR55318.1"/>
    <property type="molecule type" value="Genomic_DNA"/>
</dbReference>
<name>A0A0F7D172_SERFO</name>
<accession>A0A0F7D172</accession>
<gene>
    <name evidence="1" type="ORF">NCTC12965_06944</name>
</gene>
<dbReference type="KEGG" id="sfw:WN53_04725"/>
<evidence type="ECO:0000313" key="1">
    <source>
        <dbReference type="EMBL" id="VTR55318.1"/>
    </source>
</evidence>
<proteinExistence type="predicted"/>
<reference evidence="1" key="1">
    <citation type="submission" date="2019-05" db="EMBL/GenBank/DDBJ databases">
        <authorList>
            <consortium name="Pathogen Informatics"/>
        </authorList>
    </citation>
    <scope>NUCLEOTIDE SEQUENCE [LARGE SCALE GENOMIC DNA]</scope>
    <source>
        <strain evidence="1">NCTC12965</strain>
    </source>
</reference>
<dbReference type="RefSeq" id="WP_024483701.1">
    <property type="nucleotide sequence ID" value="NZ_CAMKUH010000001.1"/>
</dbReference>
<dbReference type="AlphaFoldDB" id="A0A0F7D172"/>
<protein>
    <submittedName>
        <fullName evidence="1">Uncharacterized protein</fullName>
    </submittedName>
</protein>
<organism evidence="1">
    <name type="scientific">Serratia fonticola</name>
    <dbReference type="NCBI Taxonomy" id="47917"/>
    <lineage>
        <taxon>Bacteria</taxon>
        <taxon>Pseudomonadati</taxon>
        <taxon>Pseudomonadota</taxon>
        <taxon>Gammaproteobacteria</taxon>
        <taxon>Enterobacterales</taxon>
        <taxon>Yersiniaceae</taxon>
        <taxon>Serratia</taxon>
    </lineage>
</organism>
<dbReference type="GeneID" id="30319458"/>